<name>A0A1L0A0M2_9GAMM</name>
<proteinExistence type="predicted"/>
<dbReference type="AlphaFoldDB" id="A0A1L0A0M2"/>
<dbReference type="PANTHER" id="PTHR46889">
    <property type="entry name" value="TRANSPOSASE INSF FOR INSERTION SEQUENCE IS3B-RELATED"/>
    <property type="match status" value="1"/>
</dbReference>
<gene>
    <name evidence="2" type="ORF">NVI5450_3098</name>
</gene>
<dbReference type="PANTHER" id="PTHR46889:SF4">
    <property type="entry name" value="TRANSPOSASE INSO FOR INSERTION SEQUENCE ELEMENT IS911B-RELATED"/>
    <property type="match status" value="1"/>
</dbReference>
<evidence type="ECO:0000313" key="2">
    <source>
        <dbReference type="EMBL" id="SGZ06727.1"/>
    </source>
</evidence>
<dbReference type="InterPro" id="IPR036397">
    <property type="entry name" value="RNaseH_sf"/>
</dbReference>
<organism evidence="2 3">
    <name type="scientific">Moritella viscosa</name>
    <dbReference type="NCBI Taxonomy" id="80854"/>
    <lineage>
        <taxon>Bacteria</taxon>
        <taxon>Pseudomonadati</taxon>
        <taxon>Pseudomonadota</taxon>
        <taxon>Gammaproteobacteria</taxon>
        <taxon>Alteromonadales</taxon>
        <taxon>Moritellaceae</taxon>
        <taxon>Moritella</taxon>
    </lineage>
</organism>
<evidence type="ECO:0000313" key="3">
    <source>
        <dbReference type="Proteomes" id="UP000183794"/>
    </source>
</evidence>
<dbReference type="InterPro" id="IPR012337">
    <property type="entry name" value="RNaseH-like_sf"/>
</dbReference>
<protein>
    <submittedName>
        <fullName evidence="2">ISSwp1, transposase OrfB</fullName>
    </submittedName>
</protein>
<dbReference type="GO" id="GO:0015074">
    <property type="term" value="P:DNA integration"/>
    <property type="evidence" value="ECO:0007669"/>
    <property type="project" value="InterPro"/>
</dbReference>
<dbReference type="EMBL" id="FPLD01000082">
    <property type="protein sequence ID" value="SGZ06727.1"/>
    <property type="molecule type" value="Genomic_DNA"/>
</dbReference>
<dbReference type="Proteomes" id="UP000183794">
    <property type="component" value="Unassembled WGS sequence"/>
</dbReference>
<dbReference type="GO" id="GO:0003676">
    <property type="term" value="F:nucleic acid binding"/>
    <property type="evidence" value="ECO:0007669"/>
    <property type="project" value="InterPro"/>
</dbReference>
<accession>A0A1L0A0M2</accession>
<dbReference type="Pfam" id="PF13333">
    <property type="entry name" value="rve_2"/>
    <property type="match status" value="1"/>
</dbReference>
<feature type="domain" description="Integrase catalytic" evidence="1">
    <location>
        <begin position="14"/>
        <end position="67"/>
    </location>
</feature>
<dbReference type="InterPro" id="IPR001584">
    <property type="entry name" value="Integrase_cat-core"/>
</dbReference>
<sequence>MSGRGNCHDNAVAESFFATIKKHIIKKKIYSTRNDAKAEIFNFIEMFYNPKKRHSHTGGVSPAKFEETYYSKLETV</sequence>
<dbReference type="SUPFAM" id="SSF53098">
    <property type="entry name" value="Ribonuclease H-like"/>
    <property type="match status" value="1"/>
</dbReference>
<dbReference type="Gene3D" id="3.30.420.10">
    <property type="entry name" value="Ribonuclease H-like superfamily/Ribonuclease H"/>
    <property type="match status" value="1"/>
</dbReference>
<dbReference type="InterPro" id="IPR050900">
    <property type="entry name" value="Transposase_IS3/IS150/IS904"/>
</dbReference>
<reference evidence="2 3" key="1">
    <citation type="submission" date="2016-11" db="EMBL/GenBank/DDBJ databases">
        <authorList>
            <person name="Jaros S."/>
            <person name="Januszkiewicz K."/>
            <person name="Wedrychowicz H."/>
        </authorList>
    </citation>
    <scope>NUCLEOTIDE SEQUENCE [LARGE SCALE GENOMIC DNA]</scope>
    <source>
        <strain evidence="2">NVI 5450</strain>
    </source>
</reference>
<evidence type="ECO:0000259" key="1">
    <source>
        <dbReference type="Pfam" id="PF13333"/>
    </source>
</evidence>